<dbReference type="Gene3D" id="2.60.120.620">
    <property type="entry name" value="q2cbj1_9rhob like domain"/>
    <property type="match status" value="1"/>
</dbReference>
<dbReference type="GO" id="GO:0051213">
    <property type="term" value="F:dioxygenase activity"/>
    <property type="evidence" value="ECO:0007669"/>
    <property type="project" value="UniProtKB-KW"/>
</dbReference>
<keyword evidence="3" id="KW-1185">Reference proteome</keyword>
<feature type="region of interest" description="Disordered" evidence="1">
    <location>
        <begin position="1"/>
        <end position="30"/>
    </location>
</feature>
<keyword evidence="2" id="KW-0560">Oxidoreductase</keyword>
<dbReference type="PANTHER" id="PTHR40128">
    <property type="entry name" value="EXPRESSED PROTEIN"/>
    <property type="match status" value="1"/>
</dbReference>
<dbReference type="PANTHER" id="PTHR40128:SF1">
    <property type="entry name" value="PHYTANOYL-COA HYDROXYLASE"/>
    <property type="match status" value="1"/>
</dbReference>
<feature type="compositionally biased region" description="Polar residues" evidence="1">
    <location>
        <begin position="1"/>
        <end position="17"/>
    </location>
</feature>
<organism evidence="2 3">
    <name type="scientific">Cohnella soli</name>
    <dbReference type="NCBI Taxonomy" id="425005"/>
    <lineage>
        <taxon>Bacteria</taxon>
        <taxon>Bacillati</taxon>
        <taxon>Bacillota</taxon>
        <taxon>Bacilli</taxon>
        <taxon>Bacillales</taxon>
        <taxon>Paenibacillaceae</taxon>
        <taxon>Cohnella</taxon>
    </lineage>
</organism>
<keyword evidence="2" id="KW-0223">Dioxygenase</keyword>
<name>A0ABW0I0I8_9BACL</name>
<comment type="caution">
    <text evidence="2">The sequence shown here is derived from an EMBL/GenBank/DDBJ whole genome shotgun (WGS) entry which is preliminary data.</text>
</comment>
<dbReference type="EMBL" id="JBHSMI010000067">
    <property type="protein sequence ID" value="MFC5407035.1"/>
    <property type="molecule type" value="Genomic_DNA"/>
</dbReference>
<proteinExistence type="predicted"/>
<reference evidence="3" key="1">
    <citation type="journal article" date="2019" name="Int. J. Syst. Evol. Microbiol.">
        <title>The Global Catalogue of Microorganisms (GCM) 10K type strain sequencing project: providing services to taxonomists for standard genome sequencing and annotation.</title>
        <authorList>
            <consortium name="The Broad Institute Genomics Platform"/>
            <consortium name="The Broad Institute Genome Sequencing Center for Infectious Disease"/>
            <person name="Wu L."/>
            <person name="Ma J."/>
        </authorList>
    </citation>
    <scope>NUCLEOTIDE SEQUENCE [LARGE SCALE GENOMIC DNA]</scope>
    <source>
        <strain evidence="3">CGMCC 1.18575</strain>
    </source>
</reference>
<accession>A0ABW0I0I8</accession>
<evidence type="ECO:0000313" key="3">
    <source>
        <dbReference type="Proteomes" id="UP001596113"/>
    </source>
</evidence>
<gene>
    <name evidence="2" type="ORF">ACFPOF_30275</name>
</gene>
<dbReference type="RefSeq" id="WP_378139341.1">
    <property type="nucleotide sequence ID" value="NZ_JBHSMI010000067.1"/>
</dbReference>
<dbReference type="Proteomes" id="UP001596113">
    <property type="component" value="Unassembled WGS sequence"/>
</dbReference>
<dbReference type="SUPFAM" id="SSF51197">
    <property type="entry name" value="Clavaminate synthase-like"/>
    <property type="match status" value="1"/>
</dbReference>
<sequence length="319" mass="36548">MTTESRQYANVSDNPSEPTKGFTDATPLLHDPAGLRKQAEQDSYLWFKGLLPREQVLELRHSILQLLRDRQMLDPSYPLEQGIANTEEIDRLAAEGPFWAGIPQDLYLQIQKLEAFHRIARAPELLHVYRLLFGTEPFPHPRNICRVVMPHPTTVPTPPHQDFLHIQGSENTWTCWFPLGDCPKETGGLAMLEGSHKLGLLNAAGHDGAGGLETILCGYNMKWAYDDYSAGDVIIFHSHTVHKAIPNQNGNRFRLSCDFRYQPATEVIDSSSLLPHGDYSWEEIYADWSDESLKYYWRDMNLELSAWDESIRWQKEKIC</sequence>
<dbReference type="InterPro" id="IPR008775">
    <property type="entry name" value="Phytyl_CoA_dOase-like"/>
</dbReference>
<dbReference type="Pfam" id="PF05721">
    <property type="entry name" value="PhyH"/>
    <property type="match status" value="1"/>
</dbReference>
<protein>
    <submittedName>
        <fullName evidence="2">Phytanoyl-CoA dioxygenase family protein</fullName>
    </submittedName>
</protein>
<evidence type="ECO:0000256" key="1">
    <source>
        <dbReference type="SAM" id="MobiDB-lite"/>
    </source>
</evidence>
<evidence type="ECO:0000313" key="2">
    <source>
        <dbReference type="EMBL" id="MFC5407035.1"/>
    </source>
</evidence>